<dbReference type="SUPFAM" id="SSF55729">
    <property type="entry name" value="Acyl-CoA N-acyltransferases (Nat)"/>
    <property type="match status" value="2"/>
</dbReference>
<sequence length="304" mass="34592">MLQFHPIQLEDKKWIDPLLAASDNMGGSYSFANNLAWQRLGNSEVCSWGGFYLNKQKTAERISFLFPAGKGDLAAVLRTLMDYANLRGRPLILFGASAQAAAFVQQQFPGRFSVTADRDDFDYIYRLEDLRTLAGRKYHQKRNHLKKFQAYPFTYAPLTEADYEDCIRLSAECYLQKNGIAEYTGQVEQLAIHTFFMNFRALGLMGGTLRVDGKLVAFTVGERINSNTLCVHIEKGDIAYEGVYPAINYYFVNHVEDPAIAFVNREEDMGLPGLRKSKLSYHPVMLLEKYQLVQTDFQKEGKSL</sequence>
<dbReference type="STRING" id="213810.RUM_20720"/>
<dbReference type="HOGENOM" id="CLU_058411_0_0_9"/>
<dbReference type="InterPro" id="IPR024320">
    <property type="entry name" value="LPG_synthase_C"/>
</dbReference>
<dbReference type="KEGG" id="rch:RUM_20720"/>
<dbReference type="PATRIC" id="fig|213810.4.peg.1961"/>
<dbReference type="PANTHER" id="PTHR41373">
    <property type="entry name" value="DUF2156 DOMAIN-CONTAINING PROTEIN"/>
    <property type="match status" value="1"/>
</dbReference>
<name>D4LEQ0_RUMC1</name>
<dbReference type="PIRSF" id="PIRSF018688">
    <property type="entry name" value="UCP018688"/>
    <property type="match status" value="1"/>
</dbReference>
<dbReference type="BioCyc" id="RCHA213810:RUM_RS10050-MONOMER"/>
<evidence type="ECO:0000313" key="2">
    <source>
        <dbReference type="EMBL" id="CBL18095.1"/>
    </source>
</evidence>
<dbReference type="InterPro" id="IPR016732">
    <property type="entry name" value="UCP018688"/>
</dbReference>
<dbReference type="InterPro" id="IPR016181">
    <property type="entry name" value="Acyl_CoA_acyltransferase"/>
</dbReference>
<accession>D4LEQ0</accession>
<evidence type="ECO:0000313" key="3">
    <source>
        <dbReference type="Proteomes" id="UP000007054"/>
    </source>
</evidence>
<dbReference type="Gene3D" id="3.40.630.30">
    <property type="match status" value="1"/>
</dbReference>
<dbReference type="EMBL" id="FP929052">
    <property type="protein sequence ID" value="CBL18095.1"/>
    <property type="molecule type" value="Genomic_DNA"/>
</dbReference>
<dbReference type="Pfam" id="PF09924">
    <property type="entry name" value="LPG_synthase_C"/>
    <property type="match status" value="1"/>
</dbReference>
<keyword evidence="3" id="KW-1185">Reference proteome</keyword>
<dbReference type="PANTHER" id="PTHR41373:SF1">
    <property type="entry name" value="PHOSPHATIDYLGLYCEROL LYSYLTRANSFERASE C-TERMINAL DOMAIN-CONTAINING PROTEIN"/>
    <property type="match status" value="1"/>
</dbReference>
<gene>
    <name evidence="2" type="ordered locus">RUM_20720</name>
</gene>
<dbReference type="Proteomes" id="UP000007054">
    <property type="component" value="Chromosome"/>
</dbReference>
<protein>
    <submittedName>
        <fullName evidence="2">Uncharacterized conserved protein</fullName>
    </submittedName>
</protein>
<reference evidence="2" key="2">
    <citation type="submission" date="2010-03" db="EMBL/GenBank/DDBJ databases">
        <authorList>
            <person name="Pajon A."/>
        </authorList>
    </citation>
    <scope>NUCLEOTIDE SEQUENCE</scope>
    <source>
        <strain evidence="2">Type strain: 18P13</strain>
    </source>
</reference>
<organism evidence="2 3">
    <name type="scientific">Ruminococcus champanellensis (strain DSM 18848 / JCM 17042 / KCTC 15320 / 18P13)</name>
    <dbReference type="NCBI Taxonomy" id="213810"/>
    <lineage>
        <taxon>Bacteria</taxon>
        <taxon>Bacillati</taxon>
        <taxon>Bacillota</taxon>
        <taxon>Clostridia</taxon>
        <taxon>Eubacteriales</taxon>
        <taxon>Oscillospiraceae</taxon>
        <taxon>Ruminococcus</taxon>
    </lineage>
</organism>
<proteinExistence type="predicted"/>
<reference evidence="2" key="1">
    <citation type="submission" date="2010-03" db="EMBL/GenBank/DDBJ databases">
        <title>The genome sequence of Ruminococcus sp. 18P13.</title>
        <authorList>
            <consortium name="metaHIT consortium -- http://www.metahit.eu/"/>
            <person name="Pajon A."/>
            <person name="Turner K."/>
            <person name="Parkhill J."/>
            <person name="Bernalier A."/>
        </authorList>
    </citation>
    <scope>NUCLEOTIDE SEQUENCE [LARGE SCALE GENOMIC DNA]</scope>
    <source>
        <strain evidence="2">Type strain: 18P13</strain>
    </source>
</reference>
<evidence type="ECO:0000259" key="1">
    <source>
        <dbReference type="Pfam" id="PF09924"/>
    </source>
</evidence>
<feature type="domain" description="Phosphatidylglycerol lysyltransferase C-terminal" evidence="1">
    <location>
        <begin position="26"/>
        <end position="290"/>
    </location>
</feature>
<dbReference type="AlphaFoldDB" id="D4LEQ0"/>